<accession>A0AAQ4DAE9</accession>
<dbReference type="PANTHER" id="PTHR46375:SF3">
    <property type="entry name" value="KELCH REPEAT AND BTB DOMAIN-CONTAINING PROTEIN 13"/>
    <property type="match status" value="1"/>
</dbReference>
<comment type="caution">
    <text evidence="2">The sequence shown here is derived from an EMBL/GenBank/DDBJ whole genome shotgun (WGS) entry which is preliminary data.</text>
</comment>
<dbReference type="SUPFAM" id="SSF117281">
    <property type="entry name" value="Kelch motif"/>
    <property type="match status" value="1"/>
</dbReference>
<proteinExistence type="predicted"/>
<gene>
    <name evidence="2" type="ORF">V5799_002929</name>
</gene>
<reference evidence="2 3" key="1">
    <citation type="journal article" date="2023" name="Arcadia Sci">
        <title>De novo assembly of a long-read Amblyomma americanum tick genome.</title>
        <authorList>
            <person name="Chou S."/>
            <person name="Poskanzer K.E."/>
            <person name="Rollins M."/>
            <person name="Thuy-Boun P.S."/>
        </authorList>
    </citation>
    <scope>NUCLEOTIDE SEQUENCE [LARGE SCALE GENOMIC DNA]</scope>
    <source>
        <strain evidence="2">F_SG_1</strain>
        <tissue evidence="2">Salivary glands</tissue>
    </source>
</reference>
<sequence>MPLKQARCDTCGLANPERWLPRFPSELIFVVGGWSKGRAQSTIETFDHRVNRWFQFQSKEVKPRAYHGVVQWRRQVFVIGGLNLAYYLRSVDSFDLDRCKWHHHSPMHVTRAYVATAALGDHIYAIGGHT</sequence>
<dbReference type="Proteomes" id="UP001321473">
    <property type="component" value="Unassembled WGS sequence"/>
</dbReference>
<organism evidence="2 3">
    <name type="scientific">Amblyomma americanum</name>
    <name type="common">Lone star tick</name>
    <dbReference type="NCBI Taxonomy" id="6943"/>
    <lineage>
        <taxon>Eukaryota</taxon>
        <taxon>Metazoa</taxon>
        <taxon>Ecdysozoa</taxon>
        <taxon>Arthropoda</taxon>
        <taxon>Chelicerata</taxon>
        <taxon>Arachnida</taxon>
        <taxon>Acari</taxon>
        <taxon>Parasitiformes</taxon>
        <taxon>Ixodida</taxon>
        <taxon>Ixodoidea</taxon>
        <taxon>Ixodidae</taxon>
        <taxon>Amblyomminae</taxon>
        <taxon>Amblyomma</taxon>
    </lineage>
</organism>
<feature type="non-terminal residue" evidence="2">
    <location>
        <position position="130"/>
    </location>
</feature>
<dbReference type="PANTHER" id="PTHR46375">
    <property type="entry name" value="KELCH REPEAT AND BTB DOMAIN-CONTAINING PROTEIN 13-RELATED"/>
    <property type="match status" value="1"/>
</dbReference>
<keyword evidence="1" id="KW-0880">Kelch repeat</keyword>
<evidence type="ECO:0000313" key="3">
    <source>
        <dbReference type="Proteomes" id="UP001321473"/>
    </source>
</evidence>
<protein>
    <recommendedName>
        <fullName evidence="4">Kelch repeat protein</fullName>
    </recommendedName>
</protein>
<dbReference type="Pfam" id="PF01344">
    <property type="entry name" value="Kelch_1"/>
    <property type="match status" value="2"/>
</dbReference>
<dbReference type="EMBL" id="JARKHS020033046">
    <property type="protein sequence ID" value="KAK8759439.1"/>
    <property type="molecule type" value="Genomic_DNA"/>
</dbReference>
<dbReference type="InterPro" id="IPR006652">
    <property type="entry name" value="Kelch_1"/>
</dbReference>
<dbReference type="InterPro" id="IPR052392">
    <property type="entry name" value="Kelch-BTB_domain-containing"/>
</dbReference>
<dbReference type="AlphaFoldDB" id="A0AAQ4DAE9"/>
<evidence type="ECO:0000313" key="2">
    <source>
        <dbReference type="EMBL" id="KAK8759439.1"/>
    </source>
</evidence>
<dbReference type="Gene3D" id="2.120.10.80">
    <property type="entry name" value="Kelch-type beta propeller"/>
    <property type="match status" value="1"/>
</dbReference>
<evidence type="ECO:0008006" key="4">
    <source>
        <dbReference type="Google" id="ProtNLM"/>
    </source>
</evidence>
<keyword evidence="3" id="KW-1185">Reference proteome</keyword>
<dbReference type="SMART" id="SM00612">
    <property type="entry name" value="Kelch"/>
    <property type="match status" value="2"/>
</dbReference>
<name>A0AAQ4DAE9_AMBAM</name>
<evidence type="ECO:0000256" key="1">
    <source>
        <dbReference type="ARBA" id="ARBA00022441"/>
    </source>
</evidence>
<dbReference type="InterPro" id="IPR015915">
    <property type="entry name" value="Kelch-typ_b-propeller"/>
</dbReference>